<dbReference type="InterPro" id="IPR036047">
    <property type="entry name" value="F-box-like_dom_sf"/>
</dbReference>
<feature type="domain" description="F-box" evidence="1">
    <location>
        <begin position="77"/>
        <end position="122"/>
    </location>
</feature>
<dbReference type="EMBL" id="BTRK01000006">
    <property type="protein sequence ID" value="GMR61373.1"/>
    <property type="molecule type" value="Genomic_DNA"/>
</dbReference>
<sequence>MPMRIIKTRHAAVAAVDPSDSVQEEPPVKRCKPRVEICYDAVEDLNEEMKRMEKKSRGRSISLKKKNCAMVAEEGSYFPILSLPNELIAHVLSFLPIEDRLRARVSKRLDQIEAESKYFVKKLTIIELSDLKLMDRFKERIPDFEKLNTFRKRMKAVKQQLRLERQDRDYQEIIFLNDSSHSSDCFRRISQNASIGELSIKLNLCRDEYNKSFLSNREAYSLIKNFDIDSLALQFKGRTDYNEVVNKSFLLGLTSACKKLEIFSFLGSSFELLRPTEMLELFNVVADRDTKFEYLSMKVNTLFYSAFLSFLGITKRDGVYFASRDIEAFMERADDRPDPDVHFFDGNVEIWVSTDKVYRPTGYGTLNLHFHETESLEQAKYGGNLARIDVYAV</sequence>
<accession>A0AAN5DDW8</accession>
<dbReference type="Pfam" id="PF00646">
    <property type="entry name" value="F-box"/>
    <property type="match status" value="1"/>
</dbReference>
<name>A0AAN5DDW8_9BILA</name>
<evidence type="ECO:0000259" key="1">
    <source>
        <dbReference type="PROSITE" id="PS50181"/>
    </source>
</evidence>
<dbReference type="PROSITE" id="PS50181">
    <property type="entry name" value="FBOX"/>
    <property type="match status" value="1"/>
</dbReference>
<comment type="caution">
    <text evidence="3">The sequence shown here is derived from an EMBL/GenBank/DDBJ whole genome shotgun (WGS) entry which is preliminary data.</text>
</comment>
<gene>
    <name evidence="2" type="ORF">PMAYCL1PPCAC_31567</name>
    <name evidence="3" type="ORF">PMAYCL1PPCAC_31568</name>
</gene>
<protein>
    <recommendedName>
        <fullName evidence="1">F-box domain-containing protein</fullName>
    </recommendedName>
</protein>
<proteinExistence type="predicted"/>
<evidence type="ECO:0000313" key="2">
    <source>
        <dbReference type="EMBL" id="GMR61372.1"/>
    </source>
</evidence>
<organism evidence="3 4">
    <name type="scientific">Pristionchus mayeri</name>
    <dbReference type="NCBI Taxonomy" id="1317129"/>
    <lineage>
        <taxon>Eukaryota</taxon>
        <taxon>Metazoa</taxon>
        <taxon>Ecdysozoa</taxon>
        <taxon>Nematoda</taxon>
        <taxon>Chromadorea</taxon>
        <taxon>Rhabditida</taxon>
        <taxon>Rhabditina</taxon>
        <taxon>Diplogasteromorpha</taxon>
        <taxon>Diplogasteroidea</taxon>
        <taxon>Neodiplogasteridae</taxon>
        <taxon>Pristionchus</taxon>
    </lineage>
</organism>
<dbReference type="Proteomes" id="UP001328107">
    <property type="component" value="Unassembled WGS sequence"/>
</dbReference>
<dbReference type="SUPFAM" id="SSF81383">
    <property type="entry name" value="F-box domain"/>
    <property type="match status" value="1"/>
</dbReference>
<reference evidence="4" key="1">
    <citation type="submission" date="2022-10" db="EMBL/GenBank/DDBJ databases">
        <title>Genome assembly of Pristionchus species.</title>
        <authorList>
            <person name="Yoshida K."/>
            <person name="Sommer R.J."/>
        </authorList>
    </citation>
    <scope>NUCLEOTIDE SEQUENCE [LARGE SCALE GENOMIC DNA]</scope>
    <source>
        <strain evidence="2 4">RS5460</strain>
    </source>
</reference>
<evidence type="ECO:0000313" key="3">
    <source>
        <dbReference type="EMBL" id="GMR61373.1"/>
    </source>
</evidence>
<reference evidence="3" key="2">
    <citation type="submission" date="2023-06" db="EMBL/GenBank/DDBJ databases">
        <title>Genome assembly of Pristionchus species.</title>
        <authorList>
            <person name="Yoshida K."/>
            <person name="Sommer R.J."/>
        </authorList>
    </citation>
    <scope>NUCLEOTIDE SEQUENCE</scope>
    <source>
        <strain evidence="3">RS5460</strain>
    </source>
</reference>
<dbReference type="CDD" id="cd09917">
    <property type="entry name" value="F-box_SF"/>
    <property type="match status" value="1"/>
</dbReference>
<dbReference type="EMBL" id="BTRK01000006">
    <property type="protein sequence ID" value="GMR61372.1"/>
    <property type="molecule type" value="Genomic_DNA"/>
</dbReference>
<dbReference type="AlphaFoldDB" id="A0AAN5DDW8"/>
<keyword evidence="4" id="KW-1185">Reference proteome</keyword>
<dbReference type="InterPro" id="IPR001810">
    <property type="entry name" value="F-box_dom"/>
</dbReference>
<evidence type="ECO:0000313" key="4">
    <source>
        <dbReference type="Proteomes" id="UP001328107"/>
    </source>
</evidence>